<keyword evidence="4" id="KW-0479">Metal-binding</keyword>
<dbReference type="Pfam" id="PF19425">
    <property type="entry name" value="Csd3_N2"/>
    <property type="match status" value="1"/>
</dbReference>
<evidence type="ECO:0000256" key="3">
    <source>
        <dbReference type="ARBA" id="ARBA00022670"/>
    </source>
</evidence>
<sequence>MRGILVFLFFVFSVAQATTGLNKAPNLQEMKWGNGMTLLKFFEQNGVPQKVYYDLEYGDKELADEIQAGSNIWVLKDRNNKLLQALIPVTDELQIHISKTEKSYKMDFLPIEYEVEEKILSLELSNSPHADIANASGLTSLANAFVAAFRGTINFKNAKKGDRLVIFYKQKKRMGRHEGVEIQAAMMETKDGKFRYAYRFKDAYYDENAMELEKYFLLTPVKNARISSHFNPRRFHPVLRRYRAHLGTDYAAPRGTRVHAAGNGKVVHVGTKGGYGKTVIIRHIGSEYSTLYAHLDGYAKGLKVGQSVKQGELIGFVGSTGMSTGPHLHFGMYRGQTAVDALRVLKVVKSASSIKDKELFKKVARAYDEKLNSALASSHQNPAKELSFGNIKRI</sequence>
<comment type="caution">
    <text evidence="12">The sequence shown here is derived from an EMBL/GenBank/DDBJ whole genome shotgun (WGS) entry which is preliminary data.</text>
</comment>
<dbReference type="InterPro" id="IPR050570">
    <property type="entry name" value="Cell_wall_metabolism_enzyme"/>
</dbReference>
<dbReference type="RefSeq" id="WP_273933280.1">
    <property type="nucleotide sequence ID" value="NZ_JAQSLJ010000001.1"/>
</dbReference>
<feature type="signal peptide" evidence="8">
    <location>
        <begin position="1"/>
        <end position="17"/>
    </location>
</feature>
<name>A0ABT8T9Q9_9BACT</name>
<dbReference type="Pfam" id="PF18059">
    <property type="entry name" value="Csd3_N"/>
    <property type="match status" value="1"/>
</dbReference>
<dbReference type="InterPro" id="IPR040653">
    <property type="entry name" value="Csd3_N"/>
</dbReference>
<reference evidence="12 13" key="1">
    <citation type="submission" date="2023-06" db="EMBL/GenBank/DDBJ databases">
        <title>Campylobacter magnum sp. nov., isolated from cecal contents of domestic pigs (Sus scrofa domesticus).</title>
        <authorList>
            <person name="Papic B."/>
            <person name="Gruntar I."/>
        </authorList>
    </citation>
    <scope>NUCLEOTIDE SEQUENCE [LARGE SCALE GENOMIC DNA]</scope>
    <source>
        <strain evidence="13">34484-21</strain>
    </source>
</reference>
<evidence type="ECO:0000259" key="9">
    <source>
        <dbReference type="Pfam" id="PF01551"/>
    </source>
</evidence>
<comment type="subcellular location">
    <subcellularLocation>
        <location evidence="2">Cell envelope</location>
    </subcellularLocation>
</comment>
<evidence type="ECO:0000256" key="8">
    <source>
        <dbReference type="SAM" id="SignalP"/>
    </source>
</evidence>
<keyword evidence="3" id="KW-0645">Protease</keyword>
<evidence type="ECO:0000256" key="5">
    <source>
        <dbReference type="ARBA" id="ARBA00022801"/>
    </source>
</evidence>
<gene>
    <name evidence="12" type="ORF">Q2362_06285</name>
</gene>
<evidence type="ECO:0000256" key="2">
    <source>
        <dbReference type="ARBA" id="ARBA00004196"/>
    </source>
</evidence>
<evidence type="ECO:0000259" key="11">
    <source>
        <dbReference type="Pfam" id="PF19425"/>
    </source>
</evidence>
<dbReference type="EMBL" id="JAULJQ010000007">
    <property type="protein sequence ID" value="MDO2409703.1"/>
    <property type="molecule type" value="Genomic_DNA"/>
</dbReference>
<evidence type="ECO:0000256" key="7">
    <source>
        <dbReference type="ARBA" id="ARBA00023049"/>
    </source>
</evidence>
<dbReference type="Pfam" id="PF01551">
    <property type="entry name" value="Peptidase_M23"/>
    <property type="match status" value="1"/>
</dbReference>
<dbReference type="InterPro" id="IPR016047">
    <property type="entry name" value="M23ase_b-sheet_dom"/>
</dbReference>
<keyword evidence="5" id="KW-0378">Hydrolase</keyword>
<dbReference type="PANTHER" id="PTHR21666:SF288">
    <property type="entry name" value="CELL DIVISION PROTEIN YTFB"/>
    <property type="match status" value="1"/>
</dbReference>
<feature type="domain" description="Csd3 N-terminal" evidence="10">
    <location>
        <begin position="30"/>
        <end position="111"/>
    </location>
</feature>
<dbReference type="CDD" id="cd12797">
    <property type="entry name" value="M23_peptidase"/>
    <property type="match status" value="1"/>
</dbReference>
<dbReference type="InterPro" id="IPR045834">
    <property type="entry name" value="Csd3_N2"/>
</dbReference>
<dbReference type="InterPro" id="IPR011055">
    <property type="entry name" value="Dup_hybrid_motif"/>
</dbReference>
<dbReference type="Gene3D" id="2.70.70.10">
    <property type="entry name" value="Glucose Permease (Domain IIA)"/>
    <property type="match status" value="1"/>
</dbReference>
<keyword evidence="6" id="KW-0862">Zinc</keyword>
<evidence type="ECO:0000256" key="1">
    <source>
        <dbReference type="ARBA" id="ARBA00001947"/>
    </source>
</evidence>
<dbReference type="SUPFAM" id="SSF51261">
    <property type="entry name" value="Duplicated hybrid motif"/>
    <property type="match status" value="1"/>
</dbReference>
<dbReference type="Gene3D" id="3.10.450.350">
    <property type="match status" value="1"/>
</dbReference>
<evidence type="ECO:0000256" key="4">
    <source>
        <dbReference type="ARBA" id="ARBA00022723"/>
    </source>
</evidence>
<keyword evidence="13" id="KW-1185">Reference proteome</keyword>
<evidence type="ECO:0000313" key="13">
    <source>
        <dbReference type="Proteomes" id="UP001171111"/>
    </source>
</evidence>
<dbReference type="PANTHER" id="PTHR21666">
    <property type="entry name" value="PEPTIDASE-RELATED"/>
    <property type="match status" value="1"/>
</dbReference>
<organism evidence="12 13">
    <name type="scientific">Campylobacter magnus</name>
    <dbReference type="NCBI Taxonomy" id="3026462"/>
    <lineage>
        <taxon>Bacteria</taxon>
        <taxon>Pseudomonadati</taxon>
        <taxon>Campylobacterota</taxon>
        <taxon>Epsilonproteobacteria</taxon>
        <taxon>Campylobacterales</taxon>
        <taxon>Campylobacteraceae</taxon>
        <taxon>Campylobacter</taxon>
    </lineage>
</organism>
<accession>A0ABT8T9Q9</accession>
<feature type="domain" description="Csd3-like second N-terminal" evidence="11">
    <location>
        <begin position="124"/>
        <end position="232"/>
    </location>
</feature>
<comment type="cofactor">
    <cofactor evidence="1">
        <name>Zn(2+)</name>
        <dbReference type="ChEBI" id="CHEBI:29105"/>
    </cofactor>
</comment>
<evidence type="ECO:0000259" key="10">
    <source>
        <dbReference type="Pfam" id="PF18059"/>
    </source>
</evidence>
<dbReference type="Proteomes" id="UP001171111">
    <property type="component" value="Unassembled WGS sequence"/>
</dbReference>
<protein>
    <submittedName>
        <fullName evidence="12">Peptidoglycan DD-metalloendopeptidase family protein</fullName>
    </submittedName>
</protein>
<keyword evidence="7" id="KW-0482">Metalloprotease</keyword>
<keyword evidence="8" id="KW-0732">Signal</keyword>
<evidence type="ECO:0000256" key="6">
    <source>
        <dbReference type="ARBA" id="ARBA00022833"/>
    </source>
</evidence>
<proteinExistence type="predicted"/>
<feature type="domain" description="M23ase beta-sheet core" evidence="9">
    <location>
        <begin position="244"/>
        <end position="340"/>
    </location>
</feature>
<feature type="chain" id="PRO_5045055202" evidence="8">
    <location>
        <begin position="18"/>
        <end position="394"/>
    </location>
</feature>
<evidence type="ECO:0000313" key="12">
    <source>
        <dbReference type="EMBL" id="MDO2409703.1"/>
    </source>
</evidence>